<evidence type="ECO:0000256" key="1">
    <source>
        <dbReference type="SAM" id="MobiDB-lite"/>
    </source>
</evidence>
<evidence type="ECO:0000313" key="4">
    <source>
        <dbReference type="EMBL" id="KAJ3841180.1"/>
    </source>
</evidence>
<protein>
    <submittedName>
        <fullName evidence="4">Uncharacterized protein</fullName>
    </submittedName>
</protein>
<keyword evidence="2" id="KW-1133">Transmembrane helix</keyword>
<organism evidence="4 5">
    <name type="scientific">Lentinula raphanica</name>
    <dbReference type="NCBI Taxonomy" id="153919"/>
    <lineage>
        <taxon>Eukaryota</taxon>
        <taxon>Fungi</taxon>
        <taxon>Dikarya</taxon>
        <taxon>Basidiomycota</taxon>
        <taxon>Agaricomycotina</taxon>
        <taxon>Agaricomycetes</taxon>
        <taxon>Agaricomycetidae</taxon>
        <taxon>Agaricales</taxon>
        <taxon>Marasmiineae</taxon>
        <taxon>Omphalotaceae</taxon>
        <taxon>Lentinula</taxon>
    </lineage>
</organism>
<keyword evidence="2" id="KW-0472">Membrane</keyword>
<dbReference type="AlphaFoldDB" id="A0AA38PEH3"/>
<accession>A0AA38PEH3</accession>
<reference evidence="4" key="1">
    <citation type="submission" date="2022-08" db="EMBL/GenBank/DDBJ databases">
        <authorList>
            <consortium name="DOE Joint Genome Institute"/>
            <person name="Min B."/>
            <person name="Riley R."/>
            <person name="Sierra-Patev S."/>
            <person name="Naranjo-Ortiz M."/>
            <person name="Looney B."/>
            <person name="Konkel Z."/>
            <person name="Slot J.C."/>
            <person name="Sakamoto Y."/>
            <person name="Steenwyk J.L."/>
            <person name="Rokas A."/>
            <person name="Carro J."/>
            <person name="Camarero S."/>
            <person name="Ferreira P."/>
            <person name="Molpeceres G."/>
            <person name="Ruiz-Duenas F.J."/>
            <person name="Serrano A."/>
            <person name="Henrissat B."/>
            <person name="Drula E."/>
            <person name="Hughes K.W."/>
            <person name="Mata J.L."/>
            <person name="Ishikawa N.K."/>
            <person name="Vargas-Isla R."/>
            <person name="Ushijima S."/>
            <person name="Smith C.A."/>
            <person name="Ahrendt S."/>
            <person name="Andreopoulos W."/>
            <person name="He G."/>
            <person name="Labutti K."/>
            <person name="Lipzen A."/>
            <person name="Ng V."/>
            <person name="Sandor L."/>
            <person name="Barry K."/>
            <person name="Martinez A.T."/>
            <person name="Xiao Y."/>
            <person name="Gibbons J.G."/>
            <person name="Terashima K."/>
            <person name="Hibbett D.S."/>
            <person name="Grigoriev I.V."/>
        </authorList>
    </citation>
    <scope>NUCLEOTIDE SEQUENCE</scope>
    <source>
        <strain evidence="4">TFB9207</strain>
    </source>
</reference>
<dbReference type="Proteomes" id="UP001163846">
    <property type="component" value="Unassembled WGS sequence"/>
</dbReference>
<gene>
    <name evidence="4" type="ORF">F5878DRAFT_611028</name>
</gene>
<sequence length="265" mass="28621">MFWYFSLLTLHLVLVNALVITIPDVIVLKSTTTINFVTGSNDPSQWILRNVYANGTTQIGGTLSGTGSTTFTFQVTGPHFLQALALTNGSAASQPFYTGNLFTPVDLSATSSSTSQSLTAVATQTIVSSSCPSSESAENATTESPNNTGTIVGSVIGGLGFLAALIFFFLWHNMRRKYERLTQDAPLTRQIQVHHAPSATPLMTTTSYDMSEVSNPVSVSSPRRRGTVNGNEQTGGALRREVSLLRREVEEIKQVHSYDVPPPIY</sequence>
<evidence type="ECO:0000313" key="5">
    <source>
        <dbReference type="Proteomes" id="UP001163846"/>
    </source>
</evidence>
<feature type="region of interest" description="Disordered" evidence="1">
    <location>
        <begin position="212"/>
        <end position="236"/>
    </location>
</feature>
<evidence type="ECO:0000256" key="3">
    <source>
        <dbReference type="SAM" id="SignalP"/>
    </source>
</evidence>
<comment type="caution">
    <text evidence="4">The sequence shown here is derived from an EMBL/GenBank/DDBJ whole genome shotgun (WGS) entry which is preliminary data.</text>
</comment>
<feature type="transmembrane region" description="Helical" evidence="2">
    <location>
        <begin position="151"/>
        <end position="171"/>
    </location>
</feature>
<keyword evidence="3" id="KW-0732">Signal</keyword>
<keyword evidence="2" id="KW-0812">Transmembrane</keyword>
<feature type="signal peptide" evidence="3">
    <location>
        <begin position="1"/>
        <end position="17"/>
    </location>
</feature>
<keyword evidence="5" id="KW-1185">Reference proteome</keyword>
<feature type="chain" id="PRO_5041394606" evidence="3">
    <location>
        <begin position="18"/>
        <end position="265"/>
    </location>
</feature>
<evidence type="ECO:0000256" key="2">
    <source>
        <dbReference type="SAM" id="Phobius"/>
    </source>
</evidence>
<proteinExistence type="predicted"/>
<feature type="compositionally biased region" description="Low complexity" evidence="1">
    <location>
        <begin position="212"/>
        <end position="221"/>
    </location>
</feature>
<name>A0AA38PEH3_9AGAR</name>
<dbReference type="EMBL" id="MU806049">
    <property type="protein sequence ID" value="KAJ3841180.1"/>
    <property type="molecule type" value="Genomic_DNA"/>
</dbReference>